<proteinExistence type="predicted"/>
<evidence type="ECO:0000313" key="3">
    <source>
        <dbReference type="Proteomes" id="UP001604336"/>
    </source>
</evidence>
<dbReference type="Proteomes" id="UP001604336">
    <property type="component" value="Unassembled WGS sequence"/>
</dbReference>
<evidence type="ECO:0000256" key="1">
    <source>
        <dbReference type="SAM" id="MobiDB-lite"/>
    </source>
</evidence>
<sequence length="174" mass="19650">MQKVLSEISQKKKQSKEAHEYTFGDDPMEIGENMDDVVEEINLSVQINEKAKGKRKSIEGINNYFAPRTTPGSQPSIKSVLAGKEAIKKALMAWARWFYDTRIPFNALQSPYFQLALDATSAIGLGYKDDNENIEELHTQDVDDLDVIGRFGSSSDLEMPQRFILIDEIDSDDN</sequence>
<feature type="region of interest" description="Disordered" evidence="1">
    <location>
        <begin position="1"/>
        <end position="26"/>
    </location>
</feature>
<keyword evidence="3" id="KW-1185">Reference proteome</keyword>
<comment type="caution">
    <text evidence="2">The sequence shown here is derived from an EMBL/GenBank/DDBJ whole genome shotgun (WGS) entry which is preliminary data.</text>
</comment>
<protein>
    <submittedName>
        <fullName evidence="2">DUF659 domain-containing protein</fullName>
    </submittedName>
</protein>
<organism evidence="2 3">
    <name type="scientific">Abeliophyllum distichum</name>
    <dbReference type="NCBI Taxonomy" id="126358"/>
    <lineage>
        <taxon>Eukaryota</taxon>
        <taxon>Viridiplantae</taxon>
        <taxon>Streptophyta</taxon>
        <taxon>Embryophyta</taxon>
        <taxon>Tracheophyta</taxon>
        <taxon>Spermatophyta</taxon>
        <taxon>Magnoliopsida</taxon>
        <taxon>eudicotyledons</taxon>
        <taxon>Gunneridae</taxon>
        <taxon>Pentapetalae</taxon>
        <taxon>asterids</taxon>
        <taxon>lamiids</taxon>
        <taxon>Lamiales</taxon>
        <taxon>Oleaceae</taxon>
        <taxon>Forsythieae</taxon>
        <taxon>Abeliophyllum</taxon>
    </lineage>
</organism>
<evidence type="ECO:0000313" key="2">
    <source>
        <dbReference type="EMBL" id="KAL2491791.1"/>
    </source>
</evidence>
<accession>A0ABD1RUE5</accession>
<dbReference type="EMBL" id="JBFOLK010000008">
    <property type="protein sequence ID" value="KAL2491791.1"/>
    <property type="molecule type" value="Genomic_DNA"/>
</dbReference>
<name>A0ABD1RUE5_9LAMI</name>
<dbReference type="AlphaFoldDB" id="A0ABD1RUE5"/>
<gene>
    <name evidence="2" type="ORF">Adt_27419</name>
</gene>
<reference evidence="3" key="1">
    <citation type="submission" date="2024-07" db="EMBL/GenBank/DDBJ databases">
        <title>Two chromosome-level genome assemblies of Korean endemic species Abeliophyllum distichum and Forsythia ovata (Oleaceae).</title>
        <authorList>
            <person name="Jang H."/>
        </authorList>
    </citation>
    <scope>NUCLEOTIDE SEQUENCE [LARGE SCALE GENOMIC DNA]</scope>
</reference>